<dbReference type="SUPFAM" id="SSF52540">
    <property type="entry name" value="P-loop containing nucleoside triphosphate hydrolases"/>
    <property type="match status" value="1"/>
</dbReference>
<name>A0A7X1KX99_9PSED</name>
<reference evidence="4 5" key="1">
    <citation type="submission" date="2020-08" db="EMBL/GenBank/DDBJ databases">
        <title>Pseudomonas sp. nov.</title>
        <authorList>
            <person name="Gieschler S."/>
            <person name="Fiedler G."/>
            <person name="Brinks E."/>
            <person name="Boehnlein C."/>
            <person name="Franz C.M.A.P."/>
            <person name="Kabisch J."/>
        </authorList>
    </citation>
    <scope>NUCLEOTIDE SEQUENCE [LARGE SCALE GENOMIC DNA]</scope>
    <source>
        <strain evidence="4 5">MBT-1</strain>
    </source>
</reference>
<feature type="binding site" evidence="3">
    <location>
        <begin position="16"/>
        <end position="23"/>
    </location>
    <ligand>
        <name>ATP</name>
        <dbReference type="ChEBI" id="CHEBI:30616"/>
    </ligand>
</feature>
<proteinExistence type="predicted"/>
<accession>A0A7X1KX99</accession>
<dbReference type="InterPro" id="IPR050625">
    <property type="entry name" value="ParA/MinD_ATPase"/>
</dbReference>
<dbReference type="RefSeq" id="WP_166590239.1">
    <property type="nucleotide sequence ID" value="NZ_CP090311.1"/>
</dbReference>
<sequence length="284" mass="30418">MNSVHRVRVIAVSGGKGGVGKTTVAVNLSLALARAGRRVVLLDADLGLASIDALLGLTPKYRLADVIAGRCELADALVRGPGGIRVAAASSGSPDMAHLQPAQFHALIHAFSSIGDELDVLVIDTAAGIGETVMSFLRAAQEVIVVACDEPAAFRGTCNLIQLLHQQYGIHRFRVLANKAASAREGRKLFAELEKVTDRLLDVHLHYLGAVPNDESVPRALRKRQVVVEAYPRSRFANAFRDMAQKIDAWPLPAHPGGHVEFFIEQLVQNSRHGAPSPGDEVDA</sequence>
<dbReference type="GO" id="GO:0016887">
    <property type="term" value="F:ATP hydrolysis activity"/>
    <property type="evidence" value="ECO:0007669"/>
    <property type="project" value="TreeGrafter"/>
</dbReference>
<dbReference type="CDD" id="cd02038">
    <property type="entry name" value="FlhG-like"/>
    <property type="match status" value="1"/>
</dbReference>
<organism evidence="4 5">
    <name type="scientific">Pseudomonas kielensis</name>
    <dbReference type="NCBI Taxonomy" id="2762577"/>
    <lineage>
        <taxon>Bacteria</taxon>
        <taxon>Pseudomonadati</taxon>
        <taxon>Pseudomonadota</taxon>
        <taxon>Gammaproteobacteria</taxon>
        <taxon>Pseudomonadales</taxon>
        <taxon>Pseudomonadaceae</taxon>
        <taxon>Pseudomonas</taxon>
    </lineage>
</organism>
<protein>
    <submittedName>
        <fullName evidence="4">MinD/ParA family protein</fullName>
    </submittedName>
</protein>
<dbReference type="InterPro" id="IPR027417">
    <property type="entry name" value="P-loop_NTPase"/>
</dbReference>
<evidence type="ECO:0000256" key="2">
    <source>
        <dbReference type="ARBA" id="ARBA00022840"/>
    </source>
</evidence>
<dbReference type="PANTHER" id="PTHR43384:SF4">
    <property type="entry name" value="CELLULOSE BIOSYNTHESIS PROTEIN BCSQ-RELATED"/>
    <property type="match status" value="1"/>
</dbReference>
<keyword evidence="2 3" id="KW-0067">ATP-binding</keyword>
<dbReference type="AlphaFoldDB" id="A0A7X1KX99"/>
<dbReference type="PANTHER" id="PTHR43384">
    <property type="entry name" value="SEPTUM SITE-DETERMINING PROTEIN MIND HOMOLOG, CHLOROPLASTIC-RELATED"/>
    <property type="match status" value="1"/>
</dbReference>
<evidence type="ECO:0000256" key="3">
    <source>
        <dbReference type="PIRSR" id="PIRSR003092-1"/>
    </source>
</evidence>
<dbReference type="InterPro" id="IPR025501">
    <property type="entry name" value="MinD_FleN"/>
</dbReference>
<dbReference type="EMBL" id="JACMYG010000006">
    <property type="protein sequence ID" value="MBC2689709.1"/>
    <property type="molecule type" value="Genomic_DNA"/>
</dbReference>
<keyword evidence="5" id="KW-1185">Reference proteome</keyword>
<evidence type="ECO:0000313" key="5">
    <source>
        <dbReference type="Proteomes" id="UP000526003"/>
    </source>
</evidence>
<dbReference type="GO" id="GO:0051782">
    <property type="term" value="P:negative regulation of cell division"/>
    <property type="evidence" value="ECO:0007669"/>
    <property type="project" value="TreeGrafter"/>
</dbReference>
<dbReference type="PIRSF" id="PIRSF003092">
    <property type="entry name" value="MinD"/>
    <property type="match status" value="1"/>
</dbReference>
<dbReference type="GO" id="GO:0005524">
    <property type="term" value="F:ATP binding"/>
    <property type="evidence" value="ECO:0007669"/>
    <property type="project" value="UniProtKB-KW"/>
</dbReference>
<gene>
    <name evidence="4" type="ORF">H7995_07855</name>
</gene>
<dbReference type="InterPro" id="IPR033756">
    <property type="entry name" value="YlxH/NBP35"/>
</dbReference>
<keyword evidence="1 3" id="KW-0547">Nucleotide-binding</keyword>
<dbReference type="InterPro" id="IPR033875">
    <property type="entry name" value="FlhG"/>
</dbReference>
<dbReference type="Proteomes" id="UP000526003">
    <property type="component" value="Unassembled WGS sequence"/>
</dbReference>
<comment type="caution">
    <text evidence="4">The sequence shown here is derived from an EMBL/GenBank/DDBJ whole genome shotgun (WGS) entry which is preliminary data.</text>
</comment>
<evidence type="ECO:0000313" key="4">
    <source>
        <dbReference type="EMBL" id="MBC2689709.1"/>
    </source>
</evidence>
<dbReference type="Pfam" id="PF10609">
    <property type="entry name" value="ParA"/>
    <property type="match status" value="1"/>
</dbReference>
<dbReference type="Gene3D" id="3.40.50.300">
    <property type="entry name" value="P-loop containing nucleotide triphosphate hydrolases"/>
    <property type="match status" value="1"/>
</dbReference>
<dbReference type="GO" id="GO:0005829">
    <property type="term" value="C:cytosol"/>
    <property type="evidence" value="ECO:0007669"/>
    <property type="project" value="TreeGrafter"/>
</dbReference>
<dbReference type="GO" id="GO:0009898">
    <property type="term" value="C:cytoplasmic side of plasma membrane"/>
    <property type="evidence" value="ECO:0007669"/>
    <property type="project" value="TreeGrafter"/>
</dbReference>
<evidence type="ECO:0000256" key="1">
    <source>
        <dbReference type="ARBA" id="ARBA00022741"/>
    </source>
</evidence>